<evidence type="ECO:0000256" key="1">
    <source>
        <dbReference type="SAM" id="MobiDB-lite"/>
    </source>
</evidence>
<dbReference type="RefSeq" id="WP_021168901.1">
    <property type="nucleotide sequence ID" value="NZ_CTRP01000005.1"/>
</dbReference>
<reference evidence="3" key="1">
    <citation type="submission" date="2015-03" db="EMBL/GenBank/DDBJ databases">
        <authorList>
            <person name="Nijsse Bart"/>
        </authorList>
    </citation>
    <scope>NUCLEOTIDE SEQUENCE [LARGE SCALE GENOMIC DNA]</scope>
</reference>
<feature type="compositionally biased region" description="Basic and acidic residues" evidence="1">
    <location>
        <begin position="23"/>
        <end position="42"/>
    </location>
</feature>
<sequence>MGGKTFDQFTSRQQARSKKMMHKKDPESKNQADEQDKTKARETQSLPS</sequence>
<organism evidence="2 3">
    <name type="scientific">Sporomusa ovata</name>
    <dbReference type="NCBI Taxonomy" id="2378"/>
    <lineage>
        <taxon>Bacteria</taxon>
        <taxon>Bacillati</taxon>
        <taxon>Bacillota</taxon>
        <taxon>Negativicutes</taxon>
        <taxon>Selenomonadales</taxon>
        <taxon>Sporomusaceae</taxon>
        <taxon>Sporomusa</taxon>
    </lineage>
</organism>
<dbReference type="AlphaFoldDB" id="A0A0U1KWL9"/>
<name>A0A0U1KWL9_9FIRM</name>
<protein>
    <submittedName>
        <fullName evidence="2">Uncharacterized protein</fullName>
    </submittedName>
</protein>
<dbReference type="EMBL" id="CTRP01000005">
    <property type="protein sequence ID" value="CQR71827.1"/>
    <property type="molecule type" value="Genomic_DNA"/>
</dbReference>
<accession>A0A0U1KWL9</accession>
<feature type="region of interest" description="Disordered" evidence="1">
    <location>
        <begin position="1"/>
        <end position="48"/>
    </location>
</feature>
<gene>
    <name evidence="2" type="ORF">SpAn4DRAFT_3693</name>
</gene>
<dbReference type="Proteomes" id="UP000049855">
    <property type="component" value="Unassembled WGS sequence"/>
</dbReference>
<proteinExistence type="predicted"/>
<evidence type="ECO:0000313" key="2">
    <source>
        <dbReference type="EMBL" id="CQR71827.1"/>
    </source>
</evidence>
<evidence type="ECO:0000313" key="3">
    <source>
        <dbReference type="Proteomes" id="UP000049855"/>
    </source>
</evidence>
<keyword evidence="3" id="KW-1185">Reference proteome</keyword>